<protein>
    <submittedName>
        <fullName evidence="14">Fatty acid desaturase, type 1</fullName>
        <ecNumber evidence="14">1.14.19.1</ecNumber>
    </submittedName>
</protein>
<keyword evidence="10 12" id="KW-0472">Membrane</keyword>
<evidence type="ECO:0000256" key="3">
    <source>
        <dbReference type="ARBA" id="ARBA00022516"/>
    </source>
</evidence>
<dbReference type="RefSeq" id="WP_090895167.1">
    <property type="nucleotide sequence ID" value="NZ_CZPZ01000005.1"/>
</dbReference>
<keyword evidence="7 14" id="KW-0560">Oxidoreductase</keyword>
<dbReference type="GO" id="GO:0004768">
    <property type="term" value="F:stearoyl-CoA 9-desaturase activity"/>
    <property type="evidence" value="ECO:0007669"/>
    <property type="project" value="UniProtKB-EC"/>
</dbReference>
<evidence type="ECO:0000256" key="2">
    <source>
        <dbReference type="ARBA" id="ARBA00008749"/>
    </source>
</evidence>
<dbReference type="PANTHER" id="PTHR11351">
    <property type="entry name" value="ACYL-COA DESATURASE"/>
    <property type="match status" value="1"/>
</dbReference>
<keyword evidence="15" id="KW-1185">Reference proteome</keyword>
<gene>
    <name evidence="14" type="primary">desC</name>
    <name evidence="14" type="ORF">COMA2_130118</name>
</gene>
<evidence type="ECO:0000313" key="15">
    <source>
        <dbReference type="Proteomes" id="UP000198736"/>
    </source>
</evidence>
<dbReference type="GO" id="GO:0016020">
    <property type="term" value="C:membrane"/>
    <property type="evidence" value="ECO:0007669"/>
    <property type="project" value="UniProtKB-SubCell"/>
</dbReference>
<dbReference type="AlphaFoldDB" id="A0A0S4LAC9"/>
<dbReference type="InterPro" id="IPR015876">
    <property type="entry name" value="Acyl-CoA_DS"/>
</dbReference>
<evidence type="ECO:0000256" key="11">
    <source>
        <dbReference type="ARBA" id="ARBA00023160"/>
    </source>
</evidence>
<keyword evidence="5" id="KW-0276">Fatty acid metabolism</keyword>
<dbReference type="Proteomes" id="UP000198736">
    <property type="component" value="Unassembled WGS sequence"/>
</dbReference>
<organism evidence="14 15">
    <name type="scientific">Candidatus Nitrospira nitrificans</name>
    <dbReference type="NCBI Taxonomy" id="1742973"/>
    <lineage>
        <taxon>Bacteria</taxon>
        <taxon>Pseudomonadati</taxon>
        <taxon>Nitrospirota</taxon>
        <taxon>Nitrospiria</taxon>
        <taxon>Nitrospirales</taxon>
        <taxon>Nitrospiraceae</taxon>
        <taxon>Nitrospira</taxon>
    </lineage>
</organism>
<keyword evidence="8" id="KW-0408">Iron</keyword>
<proteinExistence type="inferred from homology"/>
<accession>A0A0S4LAC9</accession>
<evidence type="ECO:0000256" key="5">
    <source>
        <dbReference type="ARBA" id="ARBA00022832"/>
    </source>
</evidence>
<dbReference type="InterPro" id="IPR005804">
    <property type="entry name" value="FA_desaturase_dom"/>
</dbReference>
<dbReference type="PRINTS" id="PR00075">
    <property type="entry name" value="FACDDSATRASE"/>
</dbReference>
<dbReference type="PANTHER" id="PTHR11351:SF31">
    <property type="entry name" value="DESATURASE 1, ISOFORM A-RELATED"/>
    <property type="match status" value="1"/>
</dbReference>
<dbReference type="EMBL" id="CZPZ01000005">
    <property type="protein sequence ID" value="CUS33549.1"/>
    <property type="molecule type" value="Genomic_DNA"/>
</dbReference>
<evidence type="ECO:0000256" key="10">
    <source>
        <dbReference type="ARBA" id="ARBA00023136"/>
    </source>
</evidence>
<keyword evidence="11" id="KW-0275">Fatty acid biosynthesis</keyword>
<keyword evidence="4 12" id="KW-0812">Transmembrane</keyword>
<evidence type="ECO:0000259" key="13">
    <source>
        <dbReference type="Pfam" id="PF00487"/>
    </source>
</evidence>
<feature type="transmembrane region" description="Helical" evidence="12">
    <location>
        <begin position="181"/>
        <end position="200"/>
    </location>
</feature>
<dbReference type="STRING" id="1742973.COMA2_130118"/>
<dbReference type="OrthoDB" id="9768289at2"/>
<dbReference type="Pfam" id="PF00487">
    <property type="entry name" value="FA_desaturase"/>
    <property type="match status" value="1"/>
</dbReference>
<keyword evidence="6 12" id="KW-1133">Transmembrane helix</keyword>
<keyword evidence="3" id="KW-0444">Lipid biosynthesis</keyword>
<evidence type="ECO:0000256" key="12">
    <source>
        <dbReference type="SAM" id="Phobius"/>
    </source>
</evidence>
<comment type="subcellular location">
    <subcellularLocation>
        <location evidence="1">Membrane</location>
        <topology evidence="1">Multi-pass membrane protein</topology>
    </subcellularLocation>
</comment>
<evidence type="ECO:0000313" key="14">
    <source>
        <dbReference type="EMBL" id="CUS33549.1"/>
    </source>
</evidence>
<dbReference type="EC" id="1.14.19.1" evidence="14"/>
<feature type="transmembrane region" description="Helical" evidence="12">
    <location>
        <begin position="42"/>
        <end position="61"/>
    </location>
</feature>
<evidence type="ECO:0000256" key="1">
    <source>
        <dbReference type="ARBA" id="ARBA00004141"/>
    </source>
</evidence>
<comment type="similarity">
    <text evidence="2">Belongs to the fatty acid desaturase type 2 family.</text>
</comment>
<evidence type="ECO:0000256" key="7">
    <source>
        <dbReference type="ARBA" id="ARBA00023002"/>
    </source>
</evidence>
<evidence type="ECO:0000256" key="9">
    <source>
        <dbReference type="ARBA" id="ARBA00023098"/>
    </source>
</evidence>
<dbReference type="GO" id="GO:0006633">
    <property type="term" value="P:fatty acid biosynthetic process"/>
    <property type="evidence" value="ECO:0007669"/>
    <property type="project" value="UniProtKB-KW"/>
</dbReference>
<reference evidence="15" key="1">
    <citation type="submission" date="2015-10" db="EMBL/GenBank/DDBJ databases">
        <authorList>
            <person name="Luecker S."/>
            <person name="Luecker S."/>
        </authorList>
    </citation>
    <scope>NUCLEOTIDE SEQUENCE [LARGE SCALE GENOMIC DNA]</scope>
</reference>
<evidence type="ECO:0000256" key="6">
    <source>
        <dbReference type="ARBA" id="ARBA00022989"/>
    </source>
</evidence>
<feature type="transmembrane region" description="Helical" evidence="12">
    <location>
        <begin position="67"/>
        <end position="86"/>
    </location>
</feature>
<evidence type="ECO:0000256" key="8">
    <source>
        <dbReference type="ARBA" id="ARBA00023004"/>
    </source>
</evidence>
<feature type="domain" description="Fatty acid desaturase" evidence="13">
    <location>
        <begin position="64"/>
        <end position="288"/>
    </location>
</feature>
<keyword evidence="9" id="KW-0443">Lipid metabolism</keyword>
<dbReference type="CDD" id="cd03505">
    <property type="entry name" value="Delta9-FADS-like"/>
    <property type="match status" value="1"/>
</dbReference>
<feature type="transmembrane region" description="Helical" evidence="12">
    <location>
        <begin position="215"/>
        <end position="236"/>
    </location>
</feature>
<sequence>MSDAQSLHSTKSPDAWYSVLRWFDSWAGLEHTKVEGPPKVDWIRSIPFIAVHLMCAGVIWVGWSWTAVGVAVAFYYLRMFAITGWYHRYFSHRTFKTSRTVQFLFALLGGSCAQRGPLWWAGHHRHHHIASDTPEDVHSPRQGGFLWSHMGWIMSQTFYAPRLKSITDFAKFPELRFLDRFDVLMPTIAGFGMFGLGRLLETYAPGLGTNGPQMLIWGFFISTVALVHGTCTINSLSHVYGSQRYITGDDSRNNFFLAMITMGEGWHNNHHYYPASTRQGFYWWEIDMTYYCLKGLEWMGLVWDIRGVPEYVREGKTKQDSDRSVLKKKIEAAVKATELPAPQPQLELTPP</sequence>
<evidence type="ECO:0000256" key="4">
    <source>
        <dbReference type="ARBA" id="ARBA00022692"/>
    </source>
</evidence>
<name>A0A0S4LAC9_9BACT</name>